<comment type="caution">
    <text evidence="1">The sequence shown here is derived from an EMBL/GenBank/DDBJ whole genome shotgun (WGS) entry which is preliminary data.</text>
</comment>
<dbReference type="AlphaFoldDB" id="A0ABD3QY05"/>
<evidence type="ECO:0000313" key="2">
    <source>
        <dbReference type="Proteomes" id="UP001516023"/>
    </source>
</evidence>
<evidence type="ECO:0000313" key="1">
    <source>
        <dbReference type="EMBL" id="KAL3804661.1"/>
    </source>
</evidence>
<protein>
    <submittedName>
        <fullName evidence="1">Uncharacterized protein</fullName>
    </submittedName>
</protein>
<sequence>MPSLTNELINSKDDFIFPVATVFEKPQKELSVKELTSSDLAALKKNDPFMYYSIPSIRKAALHFKKIDVITLTTPASDQTPTKCTDRSSESRITRQSRLSFDCHTDLLLEDFIGSYSSAHPHDIDLENDHFDINEDLFQQLILFETSQ</sequence>
<dbReference type="Proteomes" id="UP001516023">
    <property type="component" value="Unassembled WGS sequence"/>
</dbReference>
<keyword evidence="2" id="KW-1185">Reference proteome</keyword>
<accession>A0ABD3QY05</accession>
<name>A0ABD3QY05_9STRA</name>
<reference evidence="1 2" key="1">
    <citation type="journal article" date="2020" name="G3 (Bethesda)">
        <title>Improved Reference Genome for Cyclotella cryptica CCMP332, a Model for Cell Wall Morphogenesis, Salinity Adaptation, and Lipid Production in Diatoms (Bacillariophyta).</title>
        <authorList>
            <person name="Roberts W.R."/>
            <person name="Downey K.M."/>
            <person name="Ruck E.C."/>
            <person name="Traller J.C."/>
            <person name="Alverson A.J."/>
        </authorList>
    </citation>
    <scope>NUCLEOTIDE SEQUENCE [LARGE SCALE GENOMIC DNA]</scope>
    <source>
        <strain evidence="1 2">CCMP332</strain>
    </source>
</reference>
<dbReference type="EMBL" id="JABMIG020000006">
    <property type="protein sequence ID" value="KAL3804661.1"/>
    <property type="molecule type" value="Genomic_DNA"/>
</dbReference>
<organism evidence="1 2">
    <name type="scientific">Cyclotella cryptica</name>
    <dbReference type="NCBI Taxonomy" id="29204"/>
    <lineage>
        <taxon>Eukaryota</taxon>
        <taxon>Sar</taxon>
        <taxon>Stramenopiles</taxon>
        <taxon>Ochrophyta</taxon>
        <taxon>Bacillariophyta</taxon>
        <taxon>Coscinodiscophyceae</taxon>
        <taxon>Thalassiosirophycidae</taxon>
        <taxon>Stephanodiscales</taxon>
        <taxon>Stephanodiscaceae</taxon>
        <taxon>Cyclotella</taxon>
    </lineage>
</organism>
<gene>
    <name evidence="1" type="ORF">HJC23_008476</name>
</gene>
<proteinExistence type="predicted"/>